<accession>A0A928VNY4</accession>
<evidence type="ECO:0000313" key="2">
    <source>
        <dbReference type="EMBL" id="MBE9029459.1"/>
    </source>
</evidence>
<dbReference type="PANTHER" id="PTHR34943:SF2">
    <property type="entry name" value="PROTEIN COFACTOR ASSEMBLY OF COMPLEX C SUBUNIT B CCB4, CHLOROPLASTIC"/>
    <property type="match status" value="1"/>
</dbReference>
<dbReference type="GO" id="GO:0010190">
    <property type="term" value="P:cytochrome b6f complex assembly"/>
    <property type="evidence" value="ECO:0007669"/>
    <property type="project" value="TreeGrafter"/>
</dbReference>
<feature type="transmembrane region" description="Helical" evidence="1">
    <location>
        <begin position="36"/>
        <end position="55"/>
    </location>
</feature>
<reference evidence="2" key="1">
    <citation type="submission" date="2020-10" db="EMBL/GenBank/DDBJ databases">
        <authorList>
            <person name="Castelo-Branco R."/>
            <person name="Eusebio N."/>
            <person name="Adriana R."/>
            <person name="Vieira A."/>
            <person name="Brugerolle De Fraissinette N."/>
            <person name="Rezende De Castro R."/>
            <person name="Schneider M.P."/>
            <person name="Vasconcelos V."/>
            <person name="Leao P.N."/>
        </authorList>
    </citation>
    <scope>NUCLEOTIDE SEQUENCE</scope>
    <source>
        <strain evidence="2">LEGE 11480</strain>
    </source>
</reference>
<dbReference type="InterPro" id="IPR021325">
    <property type="entry name" value="CCB2/CCB4"/>
</dbReference>
<keyword evidence="3" id="KW-1185">Reference proteome</keyword>
<keyword evidence="1" id="KW-0472">Membrane</keyword>
<evidence type="ECO:0000256" key="1">
    <source>
        <dbReference type="SAM" id="Phobius"/>
    </source>
</evidence>
<sequence length="218" mass="23675">MLKRMPIVVGIIASSLLVVNRILTPNLAPTQSRSDALGIIISAVLILTGLLWQNFQPNAPESVDLIGESGFELEATLPDAIRTELAWASKLLLNNTVTKSIVVYHQGKIILRRGILGKNPQLTPGAIVKRVLETQKAVYLVALKLYPGRVEFDYLPENTQGVICQPIDADSVIILGANAPRSYTKQDEAWIAGIADKLSYSFNLIGNPPPARPESTSP</sequence>
<protein>
    <submittedName>
        <fullName evidence="2">Cofactor assembly of complex C subunit B</fullName>
    </submittedName>
</protein>
<dbReference type="AlphaFoldDB" id="A0A928VNY4"/>
<feature type="transmembrane region" description="Helical" evidence="1">
    <location>
        <begin position="6"/>
        <end position="24"/>
    </location>
</feature>
<dbReference type="Pfam" id="PF11152">
    <property type="entry name" value="CCB2_CCB4"/>
    <property type="match status" value="1"/>
</dbReference>
<dbReference type="Proteomes" id="UP000625316">
    <property type="component" value="Unassembled WGS sequence"/>
</dbReference>
<name>A0A928VNY4_9CYAN</name>
<evidence type="ECO:0000313" key="3">
    <source>
        <dbReference type="Proteomes" id="UP000625316"/>
    </source>
</evidence>
<dbReference type="PANTHER" id="PTHR34943">
    <property type="match status" value="1"/>
</dbReference>
<keyword evidence="1" id="KW-0812">Transmembrane</keyword>
<keyword evidence="1" id="KW-1133">Transmembrane helix</keyword>
<comment type="caution">
    <text evidence="2">The sequence shown here is derived from an EMBL/GenBank/DDBJ whole genome shotgun (WGS) entry which is preliminary data.</text>
</comment>
<proteinExistence type="predicted"/>
<dbReference type="InterPro" id="IPR044705">
    <property type="entry name" value="CCB4"/>
</dbReference>
<gene>
    <name evidence="2" type="ORF">IQ266_06740</name>
</gene>
<dbReference type="EMBL" id="JADEXQ010000016">
    <property type="protein sequence ID" value="MBE9029459.1"/>
    <property type="molecule type" value="Genomic_DNA"/>
</dbReference>
<organism evidence="2 3">
    <name type="scientific">Romeriopsis navalis LEGE 11480</name>
    <dbReference type="NCBI Taxonomy" id="2777977"/>
    <lineage>
        <taxon>Bacteria</taxon>
        <taxon>Bacillati</taxon>
        <taxon>Cyanobacteriota</taxon>
        <taxon>Cyanophyceae</taxon>
        <taxon>Leptolyngbyales</taxon>
        <taxon>Leptolyngbyaceae</taxon>
        <taxon>Romeriopsis</taxon>
        <taxon>Romeriopsis navalis</taxon>
    </lineage>
</organism>